<comment type="caution">
    <text evidence="1">The sequence shown here is derived from an EMBL/GenBank/DDBJ whole genome shotgun (WGS) entry which is preliminary data.</text>
</comment>
<dbReference type="AlphaFoldDB" id="A0A1R3KZW0"/>
<protein>
    <submittedName>
        <fullName evidence="1">Uncharacterized protein</fullName>
    </submittedName>
</protein>
<dbReference type="Proteomes" id="UP000187203">
    <property type="component" value="Unassembled WGS sequence"/>
</dbReference>
<gene>
    <name evidence="1" type="ORF">COLO4_02993</name>
</gene>
<evidence type="ECO:0000313" key="2">
    <source>
        <dbReference type="Proteomes" id="UP000187203"/>
    </source>
</evidence>
<dbReference type="EMBL" id="AWUE01008807">
    <property type="protein sequence ID" value="OMP12587.1"/>
    <property type="molecule type" value="Genomic_DNA"/>
</dbReference>
<proteinExistence type="predicted"/>
<reference evidence="2" key="1">
    <citation type="submission" date="2013-09" db="EMBL/GenBank/DDBJ databases">
        <title>Corchorus olitorius genome sequencing.</title>
        <authorList>
            <person name="Alam M."/>
            <person name="Haque M.S."/>
            <person name="Islam M.S."/>
            <person name="Emdad E.M."/>
            <person name="Islam M.M."/>
            <person name="Ahmed B."/>
            <person name="Halim A."/>
            <person name="Hossen Q.M.M."/>
            <person name="Hossain M.Z."/>
            <person name="Ahmed R."/>
            <person name="Khan M.M."/>
            <person name="Islam R."/>
            <person name="Rashid M.M."/>
            <person name="Khan S.A."/>
            <person name="Rahman M.S."/>
            <person name="Alam M."/>
            <person name="Yahiya A.S."/>
            <person name="Khan M.S."/>
            <person name="Azam M.S."/>
            <person name="Haque T."/>
            <person name="Lashkar M.Z.H."/>
            <person name="Akhand A.I."/>
            <person name="Morshed G."/>
            <person name="Roy S."/>
            <person name="Uddin K.S."/>
            <person name="Rabeya T."/>
            <person name="Hossain A.S."/>
            <person name="Chowdhury A."/>
            <person name="Snigdha A.R."/>
            <person name="Mortoza M.S."/>
            <person name="Matin S.A."/>
            <person name="Hoque S.M.E."/>
            <person name="Islam M.K."/>
            <person name="Roy D.K."/>
            <person name="Haider R."/>
            <person name="Moosa M.M."/>
            <person name="Elias S.M."/>
            <person name="Hasan A.M."/>
            <person name="Jahan S."/>
            <person name="Shafiuddin M."/>
            <person name="Mahmood N."/>
            <person name="Shommy N.S."/>
        </authorList>
    </citation>
    <scope>NUCLEOTIDE SEQUENCE [LARGE SCALE GENOMIC DNA]</scope>
    <source>
        <strain evidence="2">cv. O-4</strain>
    </source>
</reference>
<sequence>MAAIKRMKSFTQRDKCDVVLSLGPTADTPPARVKLATCSTDQKRKRKLFLFREKTPLPGFFPIHLVATCPCGAEGSFRPLLSSREGCTPPRSSGQSIIPALIDA</sequence>
<keyword evidence="2" id="KW-1185">Reference proteome</keyword>
<organism evidence="1 2">
    <name type="scientific">Corchorus olitorius</name>
    <dbReference type="NCBI Taxonomy" id="93759"/>
    <lineage>
        <taxon>Eukaryota</taxon>
        <taxon>Viridiplantae</taxon>
        <taxon>Streptophyta</taxon>
        <taxon>Embryophyta</taxon>
        <taxon>Tracheophyta</taxon>
        <taxon>Spermatophyta</taxon>
        <taxon>Magnoliopsida</taxon>
        <taxon>eudicotyledons</taxon>
        <taxon>Gunneridae</taxon>
        <taxon>Pentapetalae</taxon>
        <taxon>rosids</taxon>
        <taxon>malvids</taxon>
        <taxon>Malvales</taxon>
        <taxon>Malvaceae</taxon>
        <taxon>Grewioideae</taxon>
        <taxon>Apeibeae</taxon>
        <taxon>Corchorus</taxon>
    </lineage>
</organism>
<accession>A0A1R3KZW0</accession>
<name>A0A1R3KZW0_9ROSI</name>
<evidence type="ECO:0000313" key="1">
    <source>
        <dbReference type="EMBL" id="OMP12587.1"/>
    </source>
</evidence>